<dbReference type="EMBL" id="JABCKI010000616">
    <property type="protein sequence ID" value="KAG5649960.1"/>
    <property type="molecule type" value="Genomic_DNA"/>
</dbReference>
<reference evidence="1" key="1">
    <citation type="submission" date="2021-02" db="EMBL/GenBank/DDBJ databases">
        <authorList>
            <person name="Nieuwenhuis M."/>
            <person name="Van De Peppel L.J.J."/>
        </authorList>
    </citation>
    <scope>NUCLEOTIDE SEQUENCE</scope>
    <source>
        <strain evidence="1">D49</strain>
    </source>
</reference>
<proteinExistence type="predicted"/>
<organism evidence="1 2">
    <name type="scientific">Sphagnurus paluster</name>
    <dbReference type="NCBI Taxonomy" id="117069"/>
    <lineage>
        <taxon>Eukaryota</taxon>
        <taxon>Fungi</taxon>
        <taxon>Dikarya</taxon>
        <taxon>Basidiomycota</taxon>
        <taxon>Agaricomycotina</taxon>
        <taxon>Agaricomycetes</taxon>
        <taxon>Agaricomycetidae</taxon>
        <taxon>Agaricales</taxon>
        <taxon>Tricholomatineae</taxon>
        <taxon>Lyophyllaceae</taxon>
        <taxon>Sphagnurus</taxon>
    </lineage>
</organism>
<dbReference type="AlphaFoldDB" id="A0A9P7GMC8"/>
<evidence type="ECO:0000313" key="2">
    <source>
        <dbReference type="Proteomes" id="UP000717328"/>
    </source>
</evidence>
<dbReference type="Proteomes" id="UP000717328">
    <property type="component" value="Unassembled WGS sequence"/>
</dbReference>
<reference evidence="1" key="2">
    <citation type="submission" date="2021-10" db="EMBL/GenBank/DDBJ databases">
        <title>Phylogenomics reveals ancestral predisposition of the termite-cultivated fungus Termitomyces towards a domesticated lifestyle.</title>
        <authorList>
            <person name="Auxier B."/>
            <person name="Grum-Grzhimaylo A."/>
            <person name="Cardenas M.E."/>
            <person name="Lodge J.D."/>
            <person name="Laessoe T."/>
            <person name="Pedersen O."/>
            <person name="Smith M.E."/>
            <person name="Kuyper T.W."/>
            <person name="Franco-Molano E.A."/>
            <person name="Baroni T.J."/>
            <person name="Aanen D.K."/>
        </authorList>
    </citation>
    <scope>NUCLEOTIDE SEQUENCE</scope>
    <source>
        <strain evidence="1">D49</strain>
    </source>
</reference>
<accession>A0A9P7GMC8</accession>
<evidence type="ECO:0000313" key="1">
    <source>
        <dbReference type="EMBL" id="KAG5649960.1"/>
    </source>
</evidence>
<gene>
    <name evidence="1" type="ORF">H0H81_001316</name>
</gene>
<dbReference type="OrthoDB" id="2405412at2759"/>
<name>A0A9P7GMC8_9AGAR</name>
<keyword evidence="2" id="KW-1185">Reference proteome</keyword>
<sequence length="192" mass="20262">MAYAAGDYLVLNILSYFHAAFSSSGPSTSSSLSLFQDAQAHRWHTALLLRAVSPYAVSTAHALVAVILVRAGSEDVVPVEIGRVLNGAIVGIVECVPDIPGLPYTQCAAAPRPTSTTCVRLALARAVSPQETELHVMTPLPHHLLARTRVLAKSVLELLVWGMLDLGGAGEVQVPYLKWGEGRGPRMGSGSG</sequence>
<protein>
    <submittedName>
        <fullName evidence="1">Uncharacterized protein</fullName>
    </submittedName>
</protein>
<comment type="caution">
    <text evidence="1">The sequence shown here is derived from an EMBL/GenBank/DDBJ whole genome shotgun (WGS) entry which is preliminary data.</text>
</comment>